<dbReference type="Gene3D" id="3.40.20.10">
    <property type="entry name" value="Severin"/>
    <property type="match status" value="2"/>
</dbReference>
<dbReference type="GO" id="GO:0030042">
    <property type="term" value="P:actin filament depolymerization"/>
    <property type="evidence" value="ECO:0007669"/>
    <property type="project" value="TreeGrafter"/>
</dbReference>
<evidence type="ECO:0000313" key="9">
    <source>
        <dbReference type="Ensembl" id="ENSSFAP00005043221.1"/>
    </source>
</evidence>
<dbReference type="CDD" id="cd11285">
    <property type="entry name" value="ADF_Twf-N_like"/>
    <property type="match status" value="1"/>
</dbReference>
<dbReference type="FunFam" id="3.40.20.10:FF:000007">
    <property type="entry name" value="Twinfilin-1 isoform 1"/>
    <property type="match status" value="1"/>
</dbReference>
<dbReference type="AlphaFoldDB" id="A0A672IN21"/>
<accession>A0A672IN21</accession>
<dbReference type="PANTHER" id="PTHR13759">
    <property type="entry name" value="TWINFILIN"/>
    <property type="match status" value="1"/>
</dbReference>
<dbReference type="GO" id="GO:0005884">
    <property type="term" value="C:actin filament"/>
    <property type="evidence" value="ECO:0007669"/>
    <property type="project" value="TreeGrafter"/>
</dbReference>
<evidence type="ECO:0000256" key="5">
    <source>
        <dbReference type="ARBA" id="ARBA00022737"/>
    </source>
</evidence>
<dbReference type="Proteomes" id="UP000472267">
    <property type="component" value="Chromosome 5"/>
</dbReference>
<evidence type="ECO:0000256" key="3">
    <source>
        <dbReference type="ARBA" id="ARBA00009557"/>
    </source>
</evidence>
<keyword evidence="5" id="KW-0677">Repeat</keyword>
<gene>
    <name evidence="9" type="primary">twf2</name>
</gene>
<dbReference type="InterPro" id="IPR002108">
    <property type="entry name" value="ADF-H"/>
</dbReference>
<evidence type="ECO:0000256" key="4">
    <source>
        <dbReference type="ARBA" id="ARBA00022490"/>
    </source>
</evidence>
<keyword evidence="7" id="KW-0206">Cytoskeleton</keyword>
<evidence type="ECO:0000256" key="6">
    <source>
        <dbReference type="ARBA" id="ARBA00023203"/>
    </source>
</evidence>
<dbReference type="GO" id="GO:0030016">
    <property type="term" value="C:myofibril"/>
    <property type="evidence" value="ECO:0007669"/>
    <property type="project" value="TreeGrafter"/>
</dbReference>
<keyword evidence="10" id="KW-1185">Reference proteome</keyword>
<protein>
    <submittedName>
        <fullName evidence="9">Twinfilin actin binding protein 2</fullName>
    </submittedName>
</protein>
<proteinExistence type="inferred from homology"/>
<dbReference type="GO" id="GO:0048471">
    <property type="term" value="C:perinuclear region of cytoplasm"/>
    <property type="evidence" value="ECO:0007669"/>
    <property type="project" value="UniProtKB-SubCell"/>
</dbReference>
<dbReference type="GO" id="GO:0051015">
    <property type="term" value="F:actin filament binding"/>
    <property type="evidence" value="ECO:0007669"/>
    <property type="project" value="TreeGrafter"/>
</dbReference>
<evidence type="ECO:0000313" key="10">
    <source>
        <dbReference type="Proteomes" id="UP000472267"/>
    </source>
</evidence>
<feature type="domain" description="ADF-H" evidence="8">
    <location>
        <begin position="3"/>
        <end position="137"/>
    </location>
</feature>
<dbReference type="PANTHER" id="PTHR13759:SF9">
    <property type="entry name" value="TWINFILIN-2"/>
    <property type="match status" value="1"/>
</dbReference>
<comment type="subcellular location">
    <subcellularLocation>
        <location evidence="1">Cytoplasm</location>
        <location evidence="1">Cytoskeleton</location>
    </subcellularLocation>
    <subcellularLocation>
        <location evidence="2">Cytoplasm</location>
        <location evidence="2">Perinuclear region</location>
    </subcellularLocation>
</comment>
<sequence>MFLALVVTPELRQFLARARGGAVRLIKVCIQDEQLVLGAYREPEQSWDQDYDHFLLPLLDERAPCYLLYRLDSQNALGYEWIFISWSPEDSPVKQKMLYAATRATVKKEFGGGHVKYELFGTAEEDVCLLGYQRHVSSCSGPAPLTPAEQELQRIKITEVRGQRVKTEISVESKHQTLQGLAFPLQETARQALQQLAQKRVNYIQLRLDVEKETIELVHCNPTETRDLPSRVPKDTPRYHFFLYKHSHEGDYLESVGMKLICVSAVDSLSECFIPAARLEIDDGDELTEQFLYDEVHPKQHAHKQAFAKPRGPAGKRGHNWRRTRVLLEVCLSSRFTFRPSDASMMFATETLVIYLTNLILM</sequence>
<dbReference type="GO" id="GO:0010976">
    <property type="term" value="P:positive regulation of neuron projection development"/>
    <property type="evidence" value="ECO:0007669"/>
    <property type="project" value="TreeGrafter"/>
</dbReference>
<dbReference type="SUPFAM" id="SSF55753">
    <property type="entry name" value="Actin depolymerizing proteins"/>
    <property type="match status" value="2"/>
</dbReference>
<name>A0A672IN21_SALFA</name>
<evidence type="ECO:0000256" key="1">
    <source>
        <dbReference type="ARBA" id="ARBA00004245"/>
    </source>
</evidence>
<dbReference type="GO" id="GO:0003785">
    <property type="term" value="F:actin monomer binding"/>
    <property type="evidence" value="ECO:0007669"/>
    <property type="project" value="TreeGrafter"/>
</dbReference>
<dbReference type="GO" id="GO:0051016">
    <property type="term" value="P:barbed-end actin filament capping"/>
    <property type="evidence" value="ECO:0007669"/>
    <property type="project" value="TreeGrafter"/>
</dbReference>
<dbReference type="PROSITE" id="PS51263">
    <property type="entry name" value="ADF_H"/>
    <property type="match status" value="1"/>
</dbReference>
<organism evidence="9 10">
    <name type="scientific">Salarias fasciatus</name>
    <name type="common">Jewelled blenny</name>
    <name type="synonym">Blennius fasciatus</name>
    <dbReference type="NCBI Taxonomy" id="181472"/>
    <lineage>
        <taxon>Eukaryota</taxon>
        <taxon>Metazoa</taxon>
        <taxon>Chordata</taxon>
        <taxon>Craniata</taxon>
        <taxon>Vertebrata</taxon>
        <taxon>Euteleostomi</taxon>
        <taxon>Actinopterygii</taxon>
        <taxon>Neopterygii</taxon>
        <taxon>Teleostei</taxon>
        <taxon>Neoteleostei</taxon>
        <taxon>Acanthomorphata</taxon>
        <taxon>Ovalentaria</taxon>
        <taxon>Blenniimorphae</taxon>
        <taxon>Blenniiformes</taxon>
        <taxon>Blennioidei</taxon>
        <taxon>Blenniidae</taxon>
        <taxon>Salariinae</taxon>
        <taxon>Salarias</taxon>
    </lineage>
</organism>
<reference evidence="9" key="2">
    <citation type="submission" date="2025-08" db="UniProtKB">
        <authorList>
            <consortium name="Ensembl"/>
        </authorList>
    </citation>
    <scope>IDENTIFICATION</scope>
</reference>
<dbReference type="InParanoid" id="A0A672IN21"/>
<dbReference type="InterPro" id="IPR029006">
    <property type="entry name" value="ADF-H/Gelsolin-like_dom_sf"/>
</dbReference>
<keyword evidence="6" id="KW-0009">Actin-binding</keyword>
<dbReference type="SMART" id="SM00102">
    <property type="entry name" value="ADF"/>
    <property type="match status" value="2"/>
</dbReference>
<dbReference type="Ensembl" id="ENSSFAT00005044769.1">
    <property type="protein sequence ID" value="ENSSFAP00005043221.1"/>
    <property type="gene ID" value="ENSSFAG00005021393.1"/>
</dbReference>
<evidence type="ECO:0000259" key="8">
    <source>
        <dbReference type="PROSITE" id="PS51263"/>
    </source>
</evidence>
<comment type="similarity">
    <text evidence="3">Belongs to the actin-binding proteins ADF family. Twinfilin subfamily.</text>
</comment>
<dbReference type="GO" id="GO:0010591">
    <property type="term" value="P:regulation of lamellipodium assembly"/>
    <property type="evidence" value="ECO:0007669"/>
    <property type="project" value="TreeGrafter"/>
</dbReference>
<evidence type="ECO:0000256" key="7">
    <source>
        <dbReference type="ARBA" id="ARBA00023212"/>
    </source>
</evidence>
<evidence type="ECO:0000256" key="2">
    <source>
        <dbReference type="ARBA" id="ARBA00004556"/>
    </source>
</evidence>
<dbReference type="FunFam" id="3.40.20.10:FF:000012">
    <property type="entry name" value="Twinfilin-1 isoform 1"/>
    <property type="match status" value="1"/>
</dbReference>
<reference evidence="9" key="1">
    <citation type="submission" date="2019-06" db="EMBL/GenBank/DDBJ databases">
        <authorList>
            <consortium name="Wellcome Sanger Institute Data Sharing"/>
        </authorList>
    </citation>
    <scope>NUCLEOTIDE SEQUENCE [LARGE SCALE GENOMIC DNA]</scope>
</reference>
<keyword evidence="4" id="KW-0963">Cytoplasm</keyword>
<dbReference type="Pfam" id="PF00241">
    <property type="entry name" value="Cofilin_ADF"/>
    <property type="match status" value="2"/>
</dbReference>
<reference evidence="9" key="3">
    <citation type="submission" date="2025-09" db="UniProtKB">
        <authorList>
            <consortium name="Ensembl"/>
        </authorList>
    </citation>
    <scope>IDENTIFICATION</scope>
</reference>
<dbReference type="InterPro" id="IPR028458">
    <property type="entry name" value="Twinfilin"/>
</dbReference>